<dbReference type="AlphaFoldDB" id="A0A382VWV9"/>
<name>A0A382VWV9_9ZZZZ</name>
<protein>
    <submittedName>
        <fullName evidence="1">Uncharacterized protein</fullName>
    </submittedName>
</protein>
<sequence length="66" mass="7062">MKKICYSFLLTAVVALVGLQLAGWRGAVPLRQIEGEDLSAGEVKASADSIPLATTEAGARSWDWRS</sequence>
<accession>A0A382VWV9</accession>
<proteinExistence type="predicted"/>
<dbReference type="EMBL" id="UINC01155240">
    <property type="protein sequence ID" value="SVD50979.1"/>
    <property type="molecule type" value="Genomic_DNA"/>
</dbReference>
<organism evidence="1">
    <name type="scientific">marine metagenome</name>
    <dbReference type="NCBI Taxonomy" id="408172"/>
    <lineage>
        <taxon>unclassified sequences</taxon>
        <taxon>metagenomes</taxon>
        <taxon>ecological metagenomes</taxon>
    </lineage>
</organism>
<evidence type="ECO:0000313" key="1">
    <source>
        <dbReference type="EMBL" id="SVD50979.1"/>
    </source>
</evidence>
<gene>
    <name evidence="1" type="ORF">METZ01_LOCUS403833</name>
</gene>
<feature type="non-terminal residue" evidence="1">
    <location>
        <position position="66"/>
    </location>
</feature>
<reference evidence="1" key="1">
    <citation type="submission" date="2018-05" db="EMBL/GenBank/DDBJ databases">
        <authorList>
            <person name="Lanie J.A."/>
            <person name="Ng W.-L."/>
            <person name="Kazmierczak K.M."/>
            <person name="Andrzejewski T.M."/>
            <person name="Davidsen T.M."/>
            <person name="Wayne K.J."/>
            <person name="Tettelin H."/>
            <person name="Glass J.I."/>
            <person name="Rusch D."/>
            <person name="Podicherti R."/>
            <person name="Tsui H.-C.T."/>
            <person name="Winkler M.E."/>
        </authorList>
    </citation>
    <scope>NUCLEOTIDE SEQUENCE</scope>
</reference>